<dbReference type="InParanoid" id="K0IHB3"/>
<evidence type="ECO:0000313" key="2">
    <source>
        <dbReference type="Proteomes" id="UP000008037"/>
    </source>
</evidence>
<dbReference type="OrthoDB" id="9411at2157"/>
<dbReference type="AlphaFoldDB" id="K0IHB3"/>
<dbReference type="RefSeq" id="WP_015018815.1">
    <property type="nucleotide sequence ID" value="NC_018719.1"/>
</dbReference>
<dbReference type="GeneID" id="13797599"/>
<dbReference type="EMBL" id="CP002408">
    <property type="protein sequence ID" value="AFU58278.1"/>
    <property type="molecule type" value="Genomic_DNA"/>
</dbReference>
<dbReference type="BioCyc" id="CNIT1237085:G1324-1338-MONOMER"/>
<reference evidence="1 2" key="1">
    <citation type="journal article" date="2012" name="Environ. Microbiol.">
        <title>The genome of the ammonia-oxidizing Candidatus Nitrososphaera gargensis: insights into metabolic versatility and environmental adaptations.</title>
        <authorList>
            <person name="Spang A."/>
            <person name="Poehlein A."/>
            <person name="Offre P."/>
            <person name="Zumbragel S."/>
            <person name="Haider S."/>
            <person name="Rychlik N."/>
            <person name="Nowka B."/>
            <person name="Schmeisser C."/>
            <person name="Lebedeva E.V."/>
            <person name="Rattei T."/>
            <person name="Bohm C."/>
            <person name="Schmid M."/>
            <person name="Galushko A."/>
            <person name="Hatzenpichler R."/>
            <person name="Weinmaier T."/>
            <person name="Daniel R."/>
            <person name="Schleper C."/>
            <person name="Spieck E."/>
            <person name="Streit W."/>
            <person name="Wagner M."/>
        </authorList>
    </citation>
    <scope>NUCLEOTIDE SEQUENCE [LARGE SCALE GENOMIC DNA]</scope>
    <source>
        <strain evidence="2">Ga9.2</strain>
    </source>
</reference>
<dbReference type="HOGENOM" id="CLU_1891501_0_0_2"/>
<proteinExistence type="predicted"/>
<dbReference type="Proteomes" id="UP000008037">
    <property type="component" value="Chromosome"/>
</dbReference>
<dbReference type="STRING" id="1237085.Ngar_c13400"/>
<accession>K0IHB3</accession>
<dbReference type="KEGG" id="nga:Ngar_c13400"/>
<evidence type="ECO:0000313" key="1">
    <source>
        <dbReference type="EMBL" id="AFU58278.1"/>
    </source>
</evidence>
<name>K0IHB3_NITGG</name>
<sequence length="134" mass="15287">MGREAEIDKMLKELHASYLKDNEHDEGDLIYYRINYRLADTFGMTREEAERLHSGYHVGNPRHISQGFCEKCGSMVTIIPVIYGIQESDMERMKAAEMQGRLIIGDMATVRQGSKVAMFGCKECRTLLSKYGTL</sequence>
<organism evidence="1 2">
    <name type="scientific">Nitrososphaera gargensis (strain Ga9.2)</name>
    <dbReference type="NCBI Taxonomy" id="1237085"/>
    <lineage>
        <taxon>Archaea</taxon>
        <taxon>Nitrososphaerota</taxon>
        <taxon>Nitrososphaeria</taxon>
        <taxon>Nitrososphaerales</taxon>
        <taxon>Nitrososphaeraceae</taxon>
        <taxon>Nitrososphaera</taxon>
    </lineage>
</organism>
<protein>
    <submittedName>
        <fullName evidence="1">Uncharacterized protein</fullName>
    </submittedName>
</protein>
<gene>
    <name evidence="1" type="ordered locus">Ngar_c13400</name>
</gene>
<keyword evidence="2" id="KW-1185">Reference proteome</keyword>